<accession>A0A1J9SE77</accession>
<proteinExistence type="predicted"/>
<name>A0A1J9SE77_9PEZI</name>
<reference evidence="3 4" key="1">
    <citation type="submission" date="2016-10" db="EMBL/GenBank/DDBJ databases">
        <title>Proteomics and genomics reveal pathogen-plant mechanisms compatible with a hemibiotrophic lifestyle of Diplodia corticola.</title>
        <authorList>
            <person name="Fernandes I."/>
            <person name="De Jonge R."/>
            <person name="Van De Peer Y."/>
            <person name="Devreese B."/>
            <person name="Alves A."/>
            <person name="Esteves A.C."/>
        </authorList>
    </citation>
    <scope>NUCLEOTIDE SEQUENCE [LARGE SCALE GENOMIC DNA]</scope>
    <source>
        <strain evidence="3 4">CBS 112549</strain>
    </source>
</reference>
<dbReference type="RefSeq" id="XP_020134346.1">
    <property type="nucleotide sequence ID" value="XM_020275605.1"/>
</dbReference>
<keyword evidence="4" id="KW-1185">Reference proteome</keyword>
<organism evidence="3 4">
    <name type="scientific">Diplodia corticola</name>
    <dbReference type="NCBI Taxonomy" id="236234"/>
    <lineage>
        <taxon>Eukaryota</taxon>
        <taxon>Fungi</taxon>
        <taxon>Dikarya</taxon>
        <taxon>Ascomycota</taxon>
        <taxon>Pezizomycotina</taxon>
        <taxon>Dothideomycetes</taxon>
        <taxon>Dothideomycetes incertae sedis</taxon>
        <taxon>Botryosphaeriales</taxon>
        <taxon>Botryosphaeriaceae</taxon>
        <taxon>Diplodia</taxon>
    </lineage>
</organism>
<dbReference type="AlphaFoldDB" id="A0A1J9SE77"/>
<dbReference type="Gene3D" id="3.20.20.80">
    <property type="entry name" value="Glycosidases"/>
    <property type="match status" value="1"/>
</dbReference>
<sequence length="522" mass="56642">MRAQSLQYLATATLALLSASSAAANDERAVFAHYMVGVIHEDHVHQDVDDAVAMGLDGFALNIGDPSTQFTRDVFNNMFDYTRDNHPDFKLFISMDLWSQNDTLNFDGYFVDFLGHDAYYKGPNGYPFVSTYGNGNFSKEKWQTWRNRFSDKLYFVPDFAGMIGEGNQTAAWWDEWDGVIDGLFDWESAWPERGLSNTQSIAADVVQVDSTASQNKTYMIGMSMLQYKNSYGANIYRAGEENLSWRIHNILNMSATSPSSPTFAQLLTWNDGPESHYLGTIWPEMNNDTDPSRYATQSAAPHTAIQPLLSSFIAAFKSTLGPADMQPQGPAKDKPAIGALWYKSILASTACPDEHSGELHDAKPDGYAVAADVAAWAVVVADDADDAAELTLRGFSGGQQVGDVVDLVPGFNFGNFSALRAGKQCMEVRDKAGALVAVARGGGDVSGDCPDGIYNLNPQVVGLLDEELEEGGCVEDDGGDDDDDDGKDDDDSWGVRGVALDRVGLVAGVLVSVLWVSGLVGL</sequence>
<evidence type="ECO:0000313" key="4">
    <source>
        <dbReference type="Proteomes" id="UP000183809"/>
    </source>
</evidence>
<gene>
    <name evidence="3" type="ORF">BKCO1_4000180</name>
</gene>
<protein>
    <submittedName>
        <fullName evidence="3">Glycoside hydrolase family 71</fullName>
    </submittedName>
</protein>
<keyword evidence="2" id="KW-0732">Signal</keyword>
<dbReference type="Pfam" id="PF03659">
    <property type="entry name" value="Glyco_hydro_71"/>
    <property type="match status" value="1"/>
</dbReference>
<keyword evidence="3" id="KW-0378">Hydrolase</keyword>
<feature type="region of interest" description="Disordered" evidence="1">
    <location>
        <begin position="471"/>
        <end position="492"/>
    </location>
</feature>
<feature type="signal peptide" evidence="2">
    <location>
        <begin position="1"/>
        <end position="24"/>
    </location>
</feature>
<dbReference type="GO" id="GO:0051118">
    <property type="term" value="F:glucan endo-1,3-alpha-glucosidase activity"/>
    <property type="evidence" value="ECO:0007669"/>
    <property type="project" value="InterPro"/>
</dbReference>
<feature type="chain" id="PRO_5012408063" evidence="2">
    <location>
        <begin position="25"/>
        <end position="522"/>
    </location>
</feature>
<dbReference type="GeneID" id="31015866"/>
<dbReference type="InterPro" id="IPR005197">
    <property type="entry name" value="Glyco_hydro_71"/>
</dbReference>
<evidence type="ECO:0000313" key="3">
    <source>
        <dbReference type="EMBL" id="OJD38735.1"/>
    </source>
</evidence>
<dbReference type="EMBL" id="MNUE01000004">
    <property type="protein sequence ID" value="OJD38735.1"/>
    <property type="molecule type" value="Genomic_DNA"/>
</dbReference>
<dbReference type="Proteomes" id="UP000183809">
    <property type="component" value="Unassembled WGS sequence"/>
</dbReference>
<evidence type="ECO:0000256" key="1">
    <source>
        <dbReference type="SAM" id="MobiDB-lite"/>
    </source>
</evidence>
<evidence type="ECO:0000256" key="2">
    <source>
        <dbReference type="SAM" id="SignalP"/>
    </source>
</evidence>
<dbReference type="CDD" id="cd11577">
    <property type="entry name" value="GH71"/>
    <property type="match status" value="1"/>
</dbReference>
<dbReference type="STRING" id="236234.A0A1J9SE77"/>
<comment type="caution">
    <text evidence="3">The sequence shown here is derived from an EMBL/GenBank/DDBJ whole genome shotgun (WGS) entry which is preliminary data.</text>
</comment>
<dbReference type="OrthoDB" id="3257981at2759"/>